<feature type="compositionally biased region" description="Polar residues" evidence="1">
    <location>
        <begin position="112"/>
        <end position="126"/>
    </location>
</feature>
<sequence>MKSPFATLAALALAATSALAQQLTVNTPFNPVVCQPVLISWSGGTPPYFLLLFSIFDGNQPNGQALFDFGEVKGNSLTWKVNFQAGRSIGLTIRDSTGASAQSAPFSINGGTDTSCVGQNPVTSAGPSGAGNTSGGSTPAATNTSPATTGGSTPTTSAGGNTSTTPRPGTSAPGTNTSTSTRPSSTNAAPTQAPGFGAAAVIGAAAVALFA</sequence>
<name>A0A9P3PS86_LYOSH</name>
<proteinExistence type="predicted"/>
<feature type="chain" id="PRO_5040359665" evidence="2">
    <location>
        <begin position="21"/>
        <end position="211"/>
    </location>
</feature>
<feature type="compositionally biased region" description="Low complexity" evidence="1">
    <location>
        <begin position="136"/>
        <end position="166"/>
    </location>
</feature>
<reference evidence="3" key="1">
    <citation type="submission" date="2022-07" db="EMBL/GenBank/DDBJ databases">
        <title>The genome of Lyophyllum shimeji provides insight into the initial evolution of ectomycorrhizal fungal genome.</title>
        <authorList>
            <person name="Kobayashi Y."/>
            <person name="Shibata T."/>
            <person name="Hirakawa H."/>
            <person name="Shigenobu S."/>
            <person name="Nishiyama T."/>
            <person name="Yamada A."/>
            <person name="Hasebe M."/>
            <person name="Kawaguchi M."/>
        </authorList>
    </citation>
    <scope>NUCLEOTIDE SEQUENCE</scope>
    <source>
        <strain evidence="3">AT787</strain>
    </source>
</reference>
<keyword evidence="2" id="KW-0732">Signal</keyword>
<dbReference type="OrthoDB" id="3362246at2759"/>
<dbReference type="PANTHER" id="PTHR37487">
    <property type="entry name" value="CHROMOSOME 1, WHOLE GENOME SHOTGUN SEQUENCE"/>
    <property type="match status" value="1"/>
</dbReference>
<dbReference type="EMBL" id="BRPK01000008">
    <property type="protein sequence ID" value="GLB40427.1"/>
    <property type="molecule type" value="Genomic_DNA"/>
</dbReference>
<feature type="compositionally biased region" description="Low complexity" evidence="1">
    <location>
        <begin position="175"/>
        <end position="194"/>
    </location>
</feature>
<accession>A0A9P3PS86</accession>
<dbReference type="PANTHER" id="PTHR37487:SF3">
    <property type="entry name" value="CLEAVAGE_POLYADENYLATION SPECIFICITY FACTOR A SUBUNIT N-TERMINAL DOMAIN-CONTAINING PROTEIN"/>
    <property type="match status" value="1"/>
</dbReference>
<protein>
    <submittedName>
        <fullName evidence="3">Secreted protein</fullName>
    </submittedName>
</protein>
<evidence type="ECO:0000256" key="2">
    <source>
        <dbReference type="SAM" id="SignalP"/>
    </source>
</evidence>
<feature type="region of interest" description="Disordered" evidence="1">
    <location>
        <begin position="112"/>
        <end position="194"/>
    </location>
</feature>
<feature type="signal peptide" evidence="2">
    <location>
        <begin position="1"/>
        <end position="20"/>
    </location>
</feature>
<dbReference type="AlphaFoldDB" id="A0A9P3PS86"/>
<keyword evidence="4" id="KW-1185">Reference proteome</keyword>
<organism evidence="3 4">
    <name type="scientific">Lyophyllum shimeji</name>
    <name type="common">Hon-shimeji</name>
    <name type="synonym">Tricholoma shimeji</name>
    <dbReference type="NCBI Taxonomy" id="47721"/>
    <lineage>
        <taxon>Eukaryota</taxon>
        <taxon>Fungi</taxon>
        <taxon>Dikarya</taxon>
        <taxon>Basidiomycota</taxon>
        <taxon>Agaricomycotina</taxon>
        <taxon>Agaricomycetes</taxon>
        <taxon>Agaricomycetidae</taxon>
        <taxon>Agaricales</taxon>
        <taxon>Tricholomatineae</taxon>
        <taxon>Lyophyllaceae</taxon>
        <taxon>Lyophyllum</taxon>
    </lineage>
</organism>
<dbReference type="Proteomes" id="UP001063166">
    <property type="component" value="Unassembled WGS sequence"/>
</dbReference>
<comment type="caution">
    <text evidence="3">The sequence shown here is derived from an EMBL/GenBank/DDBJ whole genome shotgun (WGS) entry which is preliminary data.</text>
</comment>
<gene>
    <name evidence="3" type="ORF">LshimejAT787_0802980</name>
</gene>
<evidence type="ECO:0000313" key="4">
    <source>
        <dbReference type="Proteomes" id="UP001063166"/>
    </source>
</evidence>
<evidence type="ECO:0000313" key="3">
    <source>
        <dbReference type="EMBL" id="GLB40427.1"/>
    </source>
</evidence>
<evidence type="ECO:0000256" key="1">
    <source>
        <dbReference type="SAM" id="MobiDB-lite"/>
    </source>
</evidence>